<dbReference type="InterPro" id="IPR026444">
    <property type="entry name" value="Secre_tail"/>
</dbReference>
<evidence type="ECO:0000313" key="2">
    <source>
        <dbReference type="EMBL" id="MBT1705350.1"/>
    </source>
</evidence>
<dbReference type="EMBL" id="JAHESD010000053">
    <property type="protein sequence ID" value="MBT1705350.1"/>
    <property type="molecule type" value="Genomic_DNA"/>
</dbReference>
<sequence length="843" mass="90005">MREKLPVVSSLLVSIFLFVNNFGYAAAITSRTTGGPWQSSSTWNGGVVPGPNDDVTIAGAVTISNIVANAKNITINSGRTLTISGSGVLHFSLLTISGIVNFQSALISGGSILNNGSLTTSGGTIELTGNFTNNNLFNHGNGTLTFKGSTTQTIAGSSDFFNLNVNAGAHVVIGDGAVVMLYNMLTLGGTGSSFDADGSSGSGELILASVSDVPPSDAMIATIPSGATFTGNVTVQRFMSGEGRIYRYLSSPVTNATIADWQDNFSITGNFTGASTTDPSTGTNTVCGFKVATKTGSLFYYDNSVSQYIAYPTTSSAAPLEPGRGYSVYIRQCNDPIITDVRGPINQGSIALPLQHNASVAESWNLVGNPYPSTIHWGSTSGWTKNNIAQQIAVMDNGTGVMRYSDLNLDGNNVATGQAFWVRTTGNSPSLIINETAKSSVTADFYREGKKDEIILSLSNGTITDLTSYRINADARETLDDYDAPKMNNYRAFVGEVFDLATLTPNGSQALAINAVPQIQCGHVLQLVTKDIAIGNYTLALTALSGIMEQFKWILKDKYLNKEVELSAVNKYVFTVTNDAASYASDRLQLTASEIQAELLKSESLVISGVQSSTLCNGGQAELRAEPAGAEVNINWYESESSKTVLQTSAIFTTPLLQESRTYYAAPVNSLGCEGKRVAVTATVISVKPVELILDADMRLRSNYPSGNAWYFNGVAVENSQDQTLVADRSGVYEVEVTTNGCSTRAAREVTVTDIEQPINLTIKTYPNPVADKLTVYVQSFEEDEPISASIVSSTGQSIGNITFTRSGKEVIGTYDFLHALRGIYLLQVIKSGYIYNYKIMKQ</sequence>
<gene>
    <name evidence="2" type="ORF">KK060_18815</name>
</gene>
<protein>
    <submittedName>
        <fullName evidence="2">T9SS type A sorting domain-containing protein</fullName>
    </submittedName>
</protein>
<dbReference type="Proteomes" id="UP000772618">
    <property type="component" value="Unassembled WGS sequence"/>
</dbReference>
<proteinExistence type="predicted"/>
<keyword evidence="3" id="KW-1185">Reference proteome</keyword>
<evidence type="ECO:0000313" key="3">
    <source>
        <dbReference type="Proteomes" id="UP000772618"/>
    </source>
</evidence>
<accession>A0ABS5VWY4</accession>
<evidence type="ECO:0000259" key="1">
    <source>
        <dbReference type="Pfam" id="PF19081"/>
    </source>
</evidence>
<name>A0ABS5VWY4_9BACT</name>
<dbReference type="RefSeq" id="WP_254155300.1">
    <property type="nucleotide sequence ID" value="NZ_JAHESD010000053.1"/>
</dbReference>
<dbReference type="NCBIfam" id="TIGR04183">
    <property type="entry name" value="Por_Secre_tail"/>
    <property type="match status" value="1"/>
</dbReference>
<dbReference type="Pfam" id="PF19081">
    <property type="entry name" value="Ig_7"/>
    <property type="match status" value="1"/>
</dbReference>
<reference evidence="2 3" key="1">
    <citation type="submission" date="2021-05" db="EMBL/GenBank/DDBJ databases">
        <title>A Polyphasic approach of four new species of the genus Ohtaekwangia: Ohtaekwangia histidinii sp. nov., Ohtaekwangia cretensis sp. nov., Ohtaekwangia indiensis sp. nov., Ohtaekwangia reichenbachii sp. nov. from diverse environment.</title>
        <authorList>
            <person name="Octaviana S."/>
        </authorList>
    </citation>
    <scope>NUCLEOTIDE SEQUENCE [LARGE SCALE GENOMIC DNA]</scope>
    <source>
        <strain evidence="2 3">PWU20</strain>
    </source>
</reference>
<comment type="caution">
    <text evidence="2">The sequence shown here is derived from an EMBL/GenBank/DDBJ whole genome shotgun (WGS) entry which is preliminary data.</text>
</comment>
<dbReference type="InterPro" id="IPR044023">
    <property type="entry name" value="Ig_7"/>
</dbReference>
<feature type="domain" description="Ig-like" evidence="1">
    <location>
        <begin position="611"/>
        <end position="684"/>
    </location>
</feature>
<organism evidence="2 3">
    <name type="scientific">Chryseosolibacter indicus</name>
    <dbReference type="NCBI Taxonomy" id="2782351"/>
    <lineage>
        <taxon>Bacteria</taxon>
        <taxon>Pseudomonadati</taxon>
        <taxon>Bacteroidota</taxon>
        <taxon>Cytophagia</taxon>
        <taxon>Cytophagales</taxon>
        <taxon>Chryseotaleaceae</taxon>
        <taxon>Chryseosolibacter</taxon>
    </lineage>
</organism>